<dbReference type="AlphaFoldDB" id="A0AAP0BZU8"/>
<accession>A0AAP0BZU8</accession>
<protein>
    <submittedName>
        <fullName evidence="1">Uncharacterized protein</fullName>
    </submittedName>
</protein>
<dbReference type="PANTHER" id="PTHR11800:SF13">
    <property type="entry name" value="DNA-DIRECTED RNA POLYMERASES I AND III SUBUNIT RPAC1"/>
    <property type="match status" value="1"/>
</dbReference>
<reference evidence="1 2" key="1">
    <citation type="journal article" date="2022" name="Nat. Plants">
        <title>Genomes of leafy and leafless Platanthera orchids illuminate the evolution of mycoheterotrophy.</title>
        <authorList>
            <person name="Li M.H."/>
            <person name="Liu K.W."/>
            <person name="Li Z."/>
            <person name="Lu H.C."/>
            <person name="Ye Q.L."/>
            <person name="Zhang D."/>
            <person name="Wang J.Y."/>
            <person name="Li Y.F."/>
            <person name="Zhong Z.M."/>
            <person name="Liu X."/>
            <person name="Yu X."/>
            <person name="Liu D.K."/>
            <person name="Tu X.D."/>
            <person name="Liu B."/>
            <person name="Hao Y."/>
            <person name="Liao X.Y."/>
            <person name="Jiang Y.T."/>
            <person name="Sun W.H."/>
            <person name="Chen J."/>
            <person name="Chen Y.Q."/>
            <person name="Ai Y."/>
            <person name="Zhai J.W."/>
            <person name="Wu S.S."/>
            <person name="Zhou Z."/>
            <person name="Hsiao Y.Y."/>
            <person name="Wu W.L."/>
            <person name="Chen Y.Y."/>
            <person name="Lin Y.F."/>
            <person name="Hsu J.L."/>
            <person name="Li C.Y."/>
            <person name="Wang Z.W."/>
            <person name="Zhao X."/>
            <person name="Zhong W.Y."/>
            <person name="Ma X.K."/>
            <person name="Ma L."/>
            <person name="Huang J."/>
            <person name="Chen G.Z."/>
            <person name="Huang M.Z."/>
            <person name="Huang L."/>
            <person name="Peng D.H."/>
            <person name="Luo Y.B."/>
            <person name="Zou S.Q."/>
            <person name="Chen S.P."/>
            <person name="Lan S."/>
            <person name="Tsai W.C."/>
            <person name="Van de Peer Y."/>
            <person name="Liu Z.J."/>
        </authorList>
    </citation>
    <scope>NUCLEOTIDE SEQUENCE [LARGE SCALE GENOMIC DNA]</scope>
    <source>
        <strain evidence="1">Lor287</strain>
    </source>
</reference>
<dbReference type="GO" id="GO:0005736">
    <property type="term" value="C:RNA polymerase I complex"/>
    <property type="evidence" value="ECO:0007669"/>
    <property type="project" value="TreeGrafter"/>
</dbReference>
<proteinExistence type="predicted"/>
<dbReference type="Gene3D" id="2.170.120.12">
    <property type="entry name" value="DNA-directed RNA polymerase, insert domain"/>
    <property type="match status" value="1"/>
</dbReference>
<name>A0AAP0BZU8_9ASPA</name>
<dbReference type="Proteomes" id="UP001418222">
    <property type="component" value="Unassembled WGS sequence"/>
</dbReference>
<keyword evidence="2" id="KW-1185">Reference proteome</keyword>
<dbReference type="EMBL" id="JBBWWQ010000002">
    <property type="protein sequence ID" value="KAK8955081.1"/>
    <property type="molecule type" value="Genomic_DNA"/>
</dbReference>
<dbReference type="GO" id="GO:0005666">
    <property type="term" value="C:RNA polymerase III complex"/>
    <property type="evidence" value="ECO:0007669"/>
    <property type="project" value="TreeGrafter"/>
</dbReference>
<organism evidence="1 2">
    <name type="scientific">Platanthera zijinensis</name>
    <dbReference type="NCBI Taxonomy" id="2320716"/>
    <lineage>
        <taxon>Eukaryota</taxon>
        <taxon>Viridiplantae</taxon>
        <taxon>Streptophyta</taxon>
        <taxon>Embryophyta</taxon>
        <taxon>Tracheophyta</taxon>
        <taxon>Spermatophyta</taxon>
        <taxon>Magnoliopsida</taxon>
        <taxon>Liliopsida</taxon>
        <taxon>Asparagales</taxon>
        <taxon>Orchidaceae</taxon>
        <taxon>Orchidoideae</taxon>
        <taxon>Orchideae</taxon>
        <taxon>Orchidinae</taxon>
        <taxon>Platanthera</taxon>
    </lineage>
</organism>
<dbReference type="GO" id="GO:0003899">
    <property type="term" value="F:DNA-directed RNA polymerase activity"/>
    <property type="evidence" value="ECO:0007669"/>
    <property type="project" value="TreeGrafter"/>
</dbReference>
<dbReference type="PANTHER" id="PTHR11800">
    <property type="entry name" value="DNA-DIRECTED RNA POLYMERASE"/>
    <property type="match status" value="1"/>
</dbReference>
<evidence type="ECO:0000313" key="2">
    <source>
        <dbReference type="Proteomes" id="UP001418222"/>
    </source>
</evidence>
<gene>
    <name evidence="1" type="ORF">KSP39_PZI001921</name>
</gene>
<comment type="caution">
    <text evidence="1">The sequence shown here is derived from an EMBL/GenBank/DDBJ whole genome shotgun (WGS) entry which is preliminary data.</text>
</comment>
<dbReference type="SUPFAM" id="SSF56553">
    <property type="entry name" value="Insert subdomain of RNA polymerase alpha subunit"/>
    <property type="match status" value="1"/>
</dbReference>
<evidence type="ECO:0000313" key="1">
    <source>
        <dbReference type="EMBL" id="KAK8955081.1"/>
    </source>
</evidence>
<dbReference type="InterPro" id="IPR036643">
    <property type="entry name" value="RNApol_insert_sf"/>
</dbReference>
<dbReference type="InterPro" id="IPR050518">
    <property type="entry name" value="Rpo3/RPB3_RNA_Pol_subunit"/>
</dbReference>
<sequence>MKEVEPEMTEVQEVAFCRGMTKTLWMVARKRKCDVVDPGFDDLPKDERVDFDVDGNDAHSLAGNHAWVCALQHPRFAPDTAHTGASAITHAVRTVRATACGSTIDSEIVDLSSMIWVEIVDLRLEKDSTHSLCPKFVDLCSTIHTEIVDRRGPKSTVHLLLEPKDLPFLFSLVKLRLSVCLLAGKDLQVPTMAIEKVLIADNTSVIADEILSHRLENDTPNERNTIVFKMDVHCNKRDPRLTVAYGDSVYFLKSDQLKWLPNGSELLMESPSPSAKSRTFTSFSCSQTSLPQFSGNHRHEAS</sequence>